<gene>
    <name evidence="1" type="ORF">PCOR1329_LOCUS3772</name>
</gene>
<evidence type="ECO:0008006" key="3">
    <source>
        <dbReference type="Google" id="ProtNLM"/>
    </source>
</evidence>
<organism evidence="1 2">
    <name type="scientific">Prorocentrum cordatum</name>
    <dbReference type="NCBI Taxonomy" id="2364126"/>
    <lineage>
        <taxon>Eukaryota</taxon>
        <taxon>Sar</taxon>
        <taxon>Alveolata</taxon>
        <taxon>Dinophyceae</taxon>
        <taxon>Prorocentrales</taxon>
        <taxon>Prorocentraceae</taxon>
        <taxon>Prorocentrum</taxon>
    </lineage>
</organism>
<feature type="non-terminal residue" evidence="1">
    <location>
        <position position="79"/>
    </location>
</feature>
<proteinExistence type="predicted"/>
<dbReference type="Proteomes" id="UP001189429">
    <property type="component" value="Unassembled WGS sequence"/>
</dbReference>
<sequence>AINAGAVVLRGPEAAFAEEEERTKVKSKWEGNYRDPLHPGCERKLVTSFNGLSGKLLGVDNEDGDSCPVSGAKLKKRSA</sequence>
<keyword evidence="2" id="KW-1185">Reference proteome</keyword>
<accession>A0ABN9PLD6</accession>
<comment type="caution">
    <text evidence="1">The sequence shown here is derived from an EMBL/GenBank/DDBJ whole genome shotgun (WGS) entry which is preliminary data.</text>
</comment>
<feature type="non-terminal residue" evidence="1">
    <location>
        <position position="1"/>
    </location>
</feature>
<protein>
    <recommendedName>
        <fullName evidence="3">Replication termination factor 2</fullName>
    </recommendedName>
</protein>
<evidence type="ECO:0000313" key="1">
    <source>
        <dbReference type="EMBL" id="CAK0793477.1"/>
    </source>
</evidence>
<reference evidence="1" key="1">
    <citation type="submission" date="2023-10" db="EMBL/GenBank/DDBJ databases">
        <authorList>
            <person name="Chen Y."/>
            <person name="Shah S."/>
            <person name="Dougan E. K."/>
            <person name="Thang M."/>
            <person name="Chan C."/>
        </authorList>
    </citation>
    <scope>NUCLEOTIDE SEQUENCE [LARGE SCALE GENOMIC DNA]</scope>
</reference>
<dbReference type="EMBL" id="CAUYUJ010000977">
    <property type="protein sequence ID" value="CAK0793477.1"/>
    <property type="molecule type" value="Genomic_DNA"/>
</dbReference>
<name>A0ABN9PLD6_9DINO</name>
<evidence type="ECO:0000313" key="2">
    <source>
        <dbReference type="Proteomes" id="UP001189429"/>
    </source>
</evidence>